<dbReference type="InterPro" id="IPR000683">
    <property type="entry name" value="Gfo/Idh/MocA-like_OxRdtase_N"/>
</dbReference>
<feature type="domain" description="Gfo/Idh/MocA-like oxidoreductase C-terminal" evidence="3">
    <location>
        <begin position="132"/>
        <end position="340"/>
    </location>
</feature>
<dbReference type="Gene3D" id="3.40.50.720">
    <property type="entry name" value="NAD(P)-binding Rossmann-like Domain"/>
    <property type="match status" value="1"/>
</dbReference>
<dbReference type="PANTHER" id="PTHR43708:SF7">
    <property type="entry name" value="OXIDOREDUCTASE"/>
    <property type="match status" value="1"/>
</dbReference>
<accession>A0A1V2UKT9</accession>
<dbReference type="Proteomes" id="UP000189299">
    <property type="component" value="Unassembled WGS sequence"/>
</dbReference>
<dbReference type="PANTHER" id="PTHR43708">
    <property type="entry name" value="CONSERVED EXPRESSED OXIDOREDUCTASE (EUROFUNG)"/>
    <property type="match status" value="1"/>
</dbReference>
<evidence type="ECO:0000313" key="4">
    <source>
        <dbReference type="EMBL" id="NMP58839.1"/>
    </source>
</evidence>
<dbReference type="InterPro" id="IPR051317">
    <property type="entry name" value="Gfo/Idh/MocA_oxidoreduct"/>
</dbReference>
<reference evidence="4 7" key="2">
    <citation type="submission" date="2020-04" db="EMBL/GenBank/DDBJ databases">
        <authorList>
            <person name="Abaymova A."/>
            <person name="Teymurazov M."/>
            <person name="Tazyna O."/>
            <person name="Chatushin Y."/>
            <person name="Svetoch E."/>
            <person name="Pereligyn V."/>
            <person name="Pohylenko V."/>
            <person name="Platonov M."/>
            <person name="Kartsev N."/>
            <person name="Skryabin Y."/>
            <person name="Sizova A."/>
            <person name="Solomentsev V."/>
            <person name="Kislichkina A."/>
            <person name="Bogun A."/>
        </authorList>
    </citation>
    <scope>NUCLEOTIDE SEQUENCE [LARGE SCALE GENOMIC DNA]</scope>
    <source>
        <strain evidence="4">SCPM-O-B-8398</strain>
        <strain evidence="7">SCPM-O-B-8398 (E28)</strain>
    </source>
</reference>
<comment type="similarity">
    <text evidence="1">Belongs to the Gfo/Idh/MocA family.</text>
</comment>
<dbReference type="EMBL" id="MSTR01000003">
    <property type="protein sequence ID" value="ONN44074.1"/>
    <property type="molecule type" value="Genomic_DNA"/>
</dbReference>
<dbReference type="OrthoDB" id="9815825at2"/>
<gene>
    <name evidence="5" type="ORF">BTN92_04350</name>
    <name evidence="4" type="ORF">HI921_10275</name>
</gene>
<evidence type="ECO:0000256" key="1">
    <source>
        <dbReference type="ARBA" id="ARBA00010928"/>
    </source>
</evidence>
<dbReference type="InterPro" id="IPR004104">
    <property type="entry name" value="Gfo/Idh/MocA-like_OxRdtase_C"/>
</dbReference>
<dbReference type="RefSeq" id="WP_010735468.1">
    <property type="nucleotide sequence ID" value="NZ_BQWJ01000006.1"/>
</dbReference>
<dbReference type="SUPFAM" id="SSF51735">
    <property type="entry name" value="NAD(P)-binding Rossmann-fold domains"/>
    <property type="match status" value="1"/>
</dbReference>
<name>A0A1V2UKT9_ENTMU</name>
<dbReference type="GO" id="GO:0000166">
    <property type="term" value="F:nucleotide binding"/>
    <property type="evidence" value="ECO:0007669"/>
    <property type="project" value="InterPro"/>
</dbReference>
<dbReference type="Pfam" id="PF01408">
    <property type="entry name" value="GFO_IDH_MocA"/>
    <property type="match status" value="1"/>
</dbReference>
<dbReference type="Proteomes" id="UP000557857">
    <property type="component" value="Unassembled WGS sequence"/>
</dbReference>
<evidence type="ECO:0000313" key="5">
    <source>
        <dbReference type="EMBL" id="ONN44074.1"/>
    </source>
</evidence>
<organism evidence="5 6">
    <name type="scientific">Enterococcus mundtii</name>
    <dbReference type="NCBI Taxonomy" id="53346"/>
    <lineage>
        <taxon>Bacteria</taxon>
        <taxon>Bacillati</taxon>
        <taxon>Bacillota</taxon>
        <taxon>Bacilli</taxon>
        <taxon>Lactobacillales</taxon>
        <taxon>Enterococcaceae</taxon>
        <taxon>Enterococcus</taxon>
    </lineage>
</organism>
<feature type="domain" description="Gfo/Idh/MocA-like oxidoreductase N-terminal" evidence="2">
    <location>
        <begin position="4"/>
        <end position="116"/>
    </location>
</feature>
<evidence type="ECO:0000313" key="7">
    <source>
        <dbReference type="Proteomes" id="UP000557857"/>
    </source>
</evidence>
<evidence type="ECO:0000259" key="3">
    <source>
        <dbReference type="Pfam" id="PF02894"/>
    </source>
</evidence>
<dbReference type="Pfam" id="PF02894">
    <property type="entry name" value="GFO_IDH_MocA_C"/>
    <property type="match status" value="1"/>
</dbReference>
<proteinExistence type="inferred from homology"/>
<evidence type="ECO:0000313" key="6">
    <source>
        <dbReference type="Proteomes" id="UP000189299"/>
    </source>
</evidence>
<comment type="caution">
    <text evidence="5">The sequence shown here is derived from an EMBL/GenBank/DDBJ whole genome shotgun (WGS) entry which is preliminary data.</text>
</comment>
<dbReference type="STRING" id="53346.A5802_001010"/>
<dbReference type="InterPro" id="IPR036291">
    <property type="entry name" value="NAD(P)-bd_dom_sf"/>
</dbReference>
<evidence type="ECO:0000259" key="2">
    <source>
        <dbReference type="Pfam" id="PF01408"/>
    </source>
</evidence>
<sequence length="345" mass="40223">MLTIAYLGNGKSTNRYHLPFSRRLPDKINVKKIYSPSAPIWETFDEIEYTDQLSDLWNDPEIQLVVITTPSQFHAEYAKLALENGKNVLVEKPFAETSKEAKELFDLAAEKGLFIQCYQNRRFDSDFLTVQKVIESGKLGDILEVEMHYDYFRPEIPEGTKEFSVANSYLYGHACHTVDQVLSYFGEPDDIHYDVRQLLGTGRMNDYFDLDFYYGRMKVSIKSSYFRIKERPSFVAYGKKGMFVKQTKDRQEEHLKMFYMPENADFGIDQPEHYGVLTYIDKEGTYHEEKVVSEVGDYRRVYEGIYETLINGAEKIVKDEETLLQMKILETGIQQIEEAKTAFEN</sequence>
<reference evidence="5 6" key="1">
    <citation type="submission" date="2016-12" db="EMBL/GenBank/DDBJ databases">
        <authorList>
            <person name="Song W.-J."/>
            <person name="Kurnit D.M."/>
        </authorList>
    </citation>
    <scope>NUCLEOTIDE SEQUENCE [LARGE SCALE GENOMIC DNA]</scope>
    <source>
        <strain evidence="5 6">CGB1038-1_S1</strain>
    </source>
</reference>
<dbReference type="AlphaFoldDB" id="A0A1V2UKT9"/>
<dbReference type="Gene3D" id="3.30.360.10">
    <property type="entry name" value="Dihydrodipicolinate Reductase, domain 2"/>
    <property type="match status" value="1"/>
</dbReference>
<protein>
    <submittedName>
        <fullName evidence="4">Gfo/Idh/MocA family oxidoreductase</fullName>
    </submittedName>
    <submittedName>
        <fullName evidence="5">NAD(P)-dependent oxidoreductase</fullName>
    </submittedName>
</protein>
<dbReference type="EMBL" id="JABCAG010000029">
    <property type="protein sequence ID" value="NMP58839.1"/>
    <property type="molecule type" value="Genomic_DNA"/>
</dbReference>